<comment type="caution">
    <text evidence="1">The sequence shown here is derived from an EMBL/GenBank/DDBJ whole genome shotgun (WGS) entry which is preliminary data.</text>
</comment>
<reference evidence="2" key="1">
    <citation type="submission" date="2017-09" db="EMBL/GenBank/DDBJ databases">
        <title>Depth-based differentiation of microbial function through sediment-hosted aquifers and enrichment of novel symbionts in the deep terrestrial subsurface.</title>
        <authorList>
            <person name="Probst A.J."/>
            <person name="Ladd B."/>
            <person name="Jarett J.K."/>
            <person name="Geller-Mcgrath D.E."/>
            <person name="Sieber C.M.K."/>
            <person name="Emerson J.B."/>
            <person name="Anantharaman K."/>
            <person name="Thomas B.C."/>
            <person name="Malmstrom R."/>
            <person name="Stieglmeier M."/>
            <person name="Klingl A."/>
            <person name="Woyke T."/>
            <person name="Ryan C.M."/>
            <person name="Banfield J.F."/>
        </authorList>
    </citation>
    <scope>NUCLEOTIDE SEQUENCE [LARGE SCALE GENOMIC DNA]</scope>
</reference>
<proteinExistence type="predicted"/>
<gene>
    <name evidence="1" type="ORF">CO116_01345</name>
</gene>
<accession>A0A2M8AHW7</accession>
<organism evidence="1 2">
    <name type="scientific">Candidatus Falkowbacteria bacterium CG_4_9_14_3_um_filter_38_19</name>
    <dbReference type="NCBI Taxonomy" id="1974559"/>
    <lineage>
        <taxon>Bacteria</taxon>
        <taxon>Candidatus Falkowiibacteriota</taxon>
    </lineage>
</organism>
<evidence type="ECO:0000313" key="2">
    <source>
        <dbReference type="Proteomes" id="UP000230611"/>
    </source>
</evidence>
<evidence type="ECO:0008006" key="3">
    <source>
        <dbReference type="Google" id="ProtNLM"/>
    </source>
</evidence>
<protein>
    <recommendedName>
        <fullName evidence="3">Transcriptional regulator</fullName>
    </recommendedName>
</protein>
<sequence>MAKNLSQRLKVLIESKKTVFRAKDFQSLWQENPRNTVIIAKRMVAKNLILKLAKGYYALNEEYNIYELANLIISPSYVSFNSALFFWGACFQVSDTAQSVSLLNYQKEVGGRIYKYQAMKKTLFYNLEGVDSKNNISVASPERALLDLFYFGVAANIDDWEKINKTYLNKLARSYPLSVQKKVKDLKL</sequence>
<name>A0A2M8AHW7_9BACT</name>
<dbReference type="EMBL" id="PFUO01000065">
    <property type="protein sequence ID" value="PJB17152.1"/>
    <property type="molecule type" value="Genomic_DNA"/>
</dbReference>
<evidence type="ECO:0000313" key="1">
    <source>
        <dbReference type="EMBL" id="PJB17152.1"/>
    </source>
</evidence>
<dbReference type="AlphaFoldDB" id="A0A2M8AHW7"/>
<dbReference type="Proteomes" id="UP000230611">
    <property type="component" value="Unassembled WGS sequence"/>
</dbReference>